<dbReference type="GO" id="GO:0042450">
    <property type="term" value="P:L-arginine biosynthetic process via ornithine"/>
    <property type="evidence" value="ECO:0007669"/>
    <property type="project" value="TreeGrafter"/>
</dbReference>
<dbReference type="InterPro" id="IPR002292">
    <property type="entry name" value="Orn/put_carbamltrans"/>
</dbReference>
<evidence type="ECO:0000256" key="2">
    <source>
        <dbReference type="RuleBase" id="RU003634"/>
    </source>
</evidence>
<feature type="domain" description="Aspartate/ornithine carbamoyltransferase carbamoyl-P binding" evidence="4">
    <location>
        <begin position="7"/>
        <end position="143"/>
    </location>
</feature>
<proteinExistence type="inferred from homology"/>
<sequence>MTVARRRHLLTLDDLDPATLTALVHRSAEYAAGSRAGRPLADAHVGVYFRRTSTRTRTSFTVAAHRLGAHVIAYGPNDLQENTGESMADTGAVLSGMLDAFVARTADDPAELRALADQDRMSVINAMTSNEHPTQAIADLSTILTVRGSLDGLRMVYLGEGNNTAAALALAFARLPGVLLDLRTPPGYGVAEDIMERARHSAALNGATILESHDVAGLPEKADVVYTTRWQTTGTTKADPDWRTRFEPFRVTARTLRACPEAFFLHDLPAHRGEEVTGEVLDGPRSRAFEQAQHKLHSAMAVLEWAVSG</sequence>
<gene>
    <name evidence="5" type="ORF">G3I43_05040</name>
    <name evidence="6" type="ORF">G3I58_09010</name>
</gene>
<dbReference type="GO" id="GO:0019240">
    <property type="term" value="P:citrulline biosynthetic process"/>
    <property type="evidence" value="ECO:0007669"/>
    <property type="project" value="TreeGrafter"/>
</dbReference>
<dbReference type="Proteomes" id="UP000470951">
    <property type="component" value="Unassembled WGS sequence"/>
</dbReference>
<reference evidence="5 7" key="1">
    <citation type="submission" date="2020-01" db="EMBL/GenBank/DDBJ databases">
        <title>Insect and environment-associated Actinomycetes.</title>
        <authorList>
            <person name="Currrie C."/>
            <person name="Chevrette M."/>
            <person name="Carlson C."/>
            <person name="Stubbendieck R."/>
            <person name="Wendt-Pienkowski E."/>
        </authorList>
    </citation>
    <scope>NUCLEOTIDE SEQUENCE</scope>
    <source>
        <strain evidence="5">SID505</strain>
        <strain evidence="6 7">SID7903</strain>
    </source>
</reference>
<dbReference type="InterPro" id="IPR006130">
    <property type="entry name" value="Asp/Orn_carbamoylTrfase"/>
</dbReference>
<dbReference type="GO" id="GO:0016597">
    <property type="term" value="F:amino acid binding"/>
    <property type="evidence" value="ECO:0007669"/>
    <property type="project" value="InterPro"/>
</dbReference>
<dbReference type="AlphaFoldDB" id="A0A6G3SLC6"/>
<evidence type="ECO:0000259" key="3">
    <source>
        <dbReference type="Pfam" id="PF00185"/>
    </source>
</evidence>
<name>A0A6G3SLC6_STRAQ</name>
<protein>
    <submittedName>
        <fullName evidence="5">Ornithine carbamoyltransferase</fullName>
    </submittedName>
</protein>
<dbReference type="EMBL" id="JAAGMS010000094">
    <property type="protein sequence ID" value="NEB98123.1"/>
    <property type="molecule type" value="Genomic_DNA"/>
</dbReference>
<dbReference type="RefSeq" id="WP_164217698.1">
    <property type="nucleotide sequence ID" value="NZ_JAAGLK010000259.1"/>
</dbReference>
<dbReference type="PRINTS" id="PR00100">
    <property type="entry name" value="AOTCASE"/>
</dbReference>
<dbReference type="Pfam" id="PF00185">
    <property type="entry name" value="OTCace"/>
    <property type="match status" value="1"/>
</dbReference>
<dbReference type="Pfam" id="PF02729">
    <property type="entry name" value="OTCace_N"/>
    <property type="match status" value="1"/>
</dbReference>
<evidence type="ECO:0000259" key="4">
    <source>
        <dbReference type="Pfam" id="PF02729"/>
    </source>
</evidence>
<feature type="domain" description="Aspartate/ornithine carbamoyltransferase Asp/Orn-binding" evidence="3">
    <location>
        <begin position="151"/>
        <end position="305"/>
    </location>
</feature>
<dbReference type="InterPro" id="IPR006131">
    <property type="entry name" value="Asp_carbamoyltransf_Asp/Orn-bd"/>
</dbReference>
<dbReference type="EMBL" id="JAAGMK010000126">
    <property type="protein sequence ID" value="NEB83552.1"/>
    <property type="molecule type" value="Genomic_DNA"/>
</dbReference>
<dbReference type="InterPro" id="IPR006132">
    <property type="entry name" value="Asp/Orn_carbamoyltranf_P-bd"/>
</dbReference>
<dbReference type="InterPro" id="IPR036901">
    <property type="entry name" value="Asp/Orn_carbamoylTrfase_sf"/>
</dbReference>
<dbReference type="PANTHER" id="PTHR45753:SF3">
    <property type="entry name" value="ORNITHINE TRANSCARBAMYLASE, MITOCHONDRIAL"/>
    <property type="match status" value="1"/>
</dbReference>
<evidence type="ECO:0000313" key="6">
    <source>
        <dbReference type="EMBL" id="NEB98123.1"/>
    </source>
</evidence>
<evidence type="ECO:0000313" key="7">
    <source>
        <dbReference type="Proteomes" id="UP000470951"/>
    </source>
</evidence>
<evidence type="ECO:0000256" key="1">
    <source>
        <dbReference type="ARBA" id="ARBA00022679"/>
    </source>
</evidence>
<dbReference type="PRINTS" id="PR00102">
    <property type="entry name" value="OTCASE"/>
</dbReference>
<comment type="caution">
    <text evidence="5">The sequence shown here is derived from an EMBL/GenBank/DDBJ whole genome shotgun (WGS) entry which is preliminary data.</text>
</comment>
<comment type="similarity">
    <text evidence="2">Belongs to the aspartate/ornithine carbamoyltransferase superfamily.</text>
</comment>
<dbReference type="Gene3D" id="3.40.50.1370">
    <property type="entry name" value="Aspartate/ornithine carbamoyltransferase"/>
    <property type="match status" value="2"/>
</dbReference>
<dbReference type="SUPFAM" id="SSF53671">
    <property type="entry name" value="Aspartate/ornithine carbamoyltransferase"/>
    <property type="match status" value="1"/>
</dbReference>
<organism evidence="5">
    <name type="scientific">Streptomyces anulatus</name>
    <name type="common">Streptomyces chrysomallus</name>
    <dbReference type="NCBI Taxonomy" id="1892"/>
    <lineage>
        <taxon>Bacteria</taxon>
        <taxon>Bacillati</taxon>
        <taxon>Actinomycetota</taxon>
        <taxon>Actinomycetes</taxon>
        <taxon>Kitasatosporales</taxon>
        <taxon>Streptomycetaceae</taxon>
        <taxon>Streptomyces</taxon>
    </lineage>
</organism>
<evidence type="ECO:0000313" key="5">
    <source>
        <dbReference type="EMBL" id="NEB83552.1"/>
    </source>
</evidence>
<accession>A0A6G3SLC6</accession>
<dbReference type="PANTHER" id="PTHR45753">
    <property type="entry name" value="ORNITHINE CARBAMOYLTRANSFERASE, MITOCHONDRIAL"/>
    <property type="match status" value="1"/>
</dbReference>
<dbReference type="GO" id="GO:0004585">
    <property type="term" value="F:ornithine carbamoyltransferase activity"/>
    <property type="evidence" value="ECO:0007669"/>
    <property type="project" value="UniProtKB-ARBA"/>
</dbReference>
<keyword evidence="1 2" id="KW-0808">Transferase</keyword>